<dbReference type="SUPFAM" id="SSF54928">
    <property type="entry name" value="RNA-binding domain, RBD"/>
    <property type="match status" value="1"/>
</dbReference>
<dbReference type="GO" id="GO:0003723">
    <property type="term" value="F:RNA binding"/>
    <property type="evidence" value="ECO:0007669"/>
    <property type="project" value="UniProtKB-UniRule"/>
</dbReference>
<proteinExistence type="predicted"/>
<dbReference type="InterPro" id="IPR050907">
    <property type="entry name" value="SRSF"/>
</dbReference>
<evidence type="ECO:0000256" key="2">
    <source>
        <dbReference type="SAM" id="MobiDB-lite"/>
    </source>
</evidence>
<feature type="domain" description="RRM" evidence="3">
    <location>
        <begin position="30"/>
        <end position="106"/>
    </location>
</feature>
<evidence type="ECO:0000313" key="4">
    <source>
        <dbReference type="EMBL" id="KAF0697651.1"/>
    </source>
</evidence>
<reference evidence="5 6" key="1">
    <citation type="submission" date="2019-03" db="EMBL/GenBank/DDBJ databases">
        <authorList>
            <person name="Gaulin E."/>
            <person name="Dumas B."/>
        </authorList>
    </citation>
    <scope>NUCLEOTIDE SEQUENCE [LARGE SCALE GENOMIC DNA]</scope>
    <source>
        <strain evidence="5">CBS 568.67</strain>
    </source>
</reference>
<dbReference type="InterPro" id="IPR012677">
    <property type="entry name" value="Nucleotide-bd_a/b_plait_sf"/>
</dbReference>
<dbReference type="OrthoDB" id="5970at2759"/>
<dbReference type="EMBL" id="CAADRA010005319">
    <property type="protein sequence ID" value="VFT88529.1"/>
    <property type="molecule type" value="Genomic_DNA"/>
</dbReference>
<dbReference type="SMART" id="SM00360">
    <property type="entry name" value="RRM"/>
    <property type="match status" value="1"/>
</dbReference>
<evidence type="ECO:0000256" key="1">
    <source>
        <dbReference type="PROSITE-ProRule" id="PRU00176"/>
    </source>
</evidence>
<sequence length="157" mass="17862">MTTMAAEIRPNEENAVQEVTEQDDDPDQECRVYVGHLTPQANETDVQAFFRPFGVIRHIWIARKPPGFAFVTYSKVVAAQRAIDAIVTMDDPSILGQTIKCQLSKGKESDASMADTASHQHNETGKSRKRVRSRKGETFKQKKERKLKTMERDARRQ</sequence>
<evidence type="ECO:0000259" key="3">
    <source>
        <dbReference type="PROSITE" id="PS50102"/>
    </source>
</evidence>
<dbReference type="InterPro" id="IPR035979">
    <property type="entry name" value="RBD_domain_sf"/>
</dbReference>
<dbReference type="Pfam" id="PF00076">
    <property type="entry name" value="RRM_1"/>
    <property type="match status" value="1"/>
</dbReference>
<accession>A0A485KU38</accession>
<organism evidence="5 6">
    <name type="scientific">Aphanomyces stellatus</name>
    <dbReference type="NCBI Taxonomy" id="120398"/>
    <lineage>
        <taxon>Eukaryota</taxon>
        <taxon>Sar</taxon>
        <taxon>Stramenopiles</taxon>
        <taxon>Oomycota</taxon>
        <taxon>Saprolegniomycetes</taxon>
        <taxon>Saprolegniales</taxon>
        <taxon>Verrucalvaceae</taxon>
        <taxon>Aphanomyces</taxon>
    </lineage>
</organism>
<keyword evidence="1" id="KW-0694">RNA-binding</keyword>
<protein>
    <submittedName>
        <fullName evidence="5">Aste57867_11671 protein</fullName>
    </submittedName>
</protein>
<dbReference type="PROSITE" id="PS50102">
    <property type="entry name" value="RRM"/>
    <property type="match status" value="1"/>
</dbReference>
<evidence type="ECO:0000313" key="6">
    <source>
        <dbReference type="Proteomes" id="UP000332933"/>
    </source>
</evidence>
<feature type="region of interest" description="Disordered" evidence="2">
    <location>
        <begin position="105"/>
        <end position="157"/>
    </location>
</feature>
<name>A0A485KU38_9STRA</name>
<dbReference type="Proteomes" id="UP000332933">
    <property type="component" value="Unassembled WGS sequence"/>
</dbReference>
<dbReference type="Gene3D" id="3.30.70.330">
    <property type="match status" value="1"/>
</dbReference>
<gene>
    <name evidence="5" type="primary">Aste57867_11671</name>
    <name evidence="4" type="ORF">As57867_011628</name>
    <name evidence="5" type="ORF">ASTE57867_11671</name>
</gene>
<keyword evidence="6" id="KW-1185">Reference proteome</keyword>
<dbReference type="EMBL" id="VJMH01005298">
    <property type="protein sequence ID" value="KAF0697651.1"/>
    <property type="molecule type" value="Genomic_DNA"/>
</dbReference>
<feature type="region of interest" description="Disordered" evidence="2">
    <location>
        <begin position="1"/>
        <end position="27"/>
    </location>
</feature>
<evidence type="ECO:0000313" key="5">
    <source>
        <dbReference type="EMBL" id="VFT88529.1"/>
    </source>
</evidence>
<feature type="compositionally biased region" description="Basic and acidic residues" evidence="2">
    <location>
        <begin position="134"/>
        <end position="157"/>
    </location>
</feature>
<dbReference type="InterPro" id="IPR000504">
    <property type="entry name" value="RRM_dom"/>
</dbReference>
<dbReference type="AlphaFoldDB" id="A0A485KU38"/>
<reference evidence="4" key="2">
    <citation type="submission" date="2019-06" db="EMBL/GenBank/DDBJ databases">
        <title>Genomics analysis of Aphanomyces spp. identifies a new class of oomycete effector associated with host adaptation.</title>
        <authorList>
            <person name="Gaulin E."/>
        </authorList>
    </citation>
    <scope>NUCLEOTIDE SEQUENCE</scope>
    <source>
        <strain evidence="4">CBS 578.67</strain>
    </source>
</reference>
<dbReference type="PANTHER" id="PTHR23147">
    <property type="entry name" value="SERINE/ARGININE RICH SPLICING FACTOR"/>
    <property type="match status" value="1"/>
</dbReference>